<dbReference type="GO" id="GO:0005674">
    <property type="term" value="C:transcription factor TFIIF complex"/>
    <property type="evidence" value="ECO:0007669"/>
    <property type="project" value="InterPro"/>
</dbReference>
<evidence type="ECO:0000313" key="11">
    <source>
        <dbReference type="Proteomes" id="UP000032180"/>
    </source>
</evidence>
<dbReference type="GO" id="GO:0006367">
    <property type="term" value="P:transcription initiation at RNA polymerase II promoter"/>
    <property type="evidence" value="ECO:0007669"/>
    <property type="project" value="InterPro"/>
</dbReference>
<feature type="region of interest" description="Disordered" evidence="8">
    <location>
        <begin position="267"/>
        <end position="287"/>
    </location>
</feature>
<dbReference type="InterPro" id="IPR036388">
    <property type="entry name" value="WH-like_DNA-bd_sf"/>
</dbReference>
<feature type="domain" description="TFIIF beta subunit HTH" evidence="9">
    <location>
        <begin position="209"/>
        <end position="242"/>
    </location>
</feature>
<dbReference type="InterPro" id="IPR011039">
    <property type="entry name" value="TFIIF_interaction"/>
</dbReference>
<evidence type="ECO:0000256" key="1">
    <source>
        <dbReference type="ARBA" id="ARBA00004123"/>
    </source>
</evidence>
<organism evidence="10 11">
    <name type="scientific">Leersia perrieri</name>
    <dbReference type="NCBI Taxonomy" id="77586"/>
    <lineage>
        <taxon>Eukaryota</taxon>
        <taxon>Viridiplantae</taxon>
        <taxon>Streptophyta</taxon>
        <taxon>Embryophyta</taxon>
        <taxon>Tracheophyta</taxon>
        <taxon>Spermatophyta</taxon>
        <taxon>Magnoliopsida</taxon>
        <taxon>Liliopsida</taxon>
        <taxon>Poales</taxon>
        <taxon>Poaceae</taxon>
        <taxon>BOP clade</taxon>
        <taxon>Oryzoideae</taxon>
        <taxon>Oryzeae</taxon>
        <taxon>Oryzinae</taxon>
        <taxon>Leersia</taxon>
    </lineage>
</organism>
<dbReference type="eggNOG" id="KOG1653">
    <property type="taxonomic scope" value="Eukaryota"/>
</dbReference>
<dbReference type="EnsemblPlants" id="LPERR05G18160.1">
    <property type="protein sequence ID" value="LPERR05G18160.1"/>
    <property type="gene ID" value="LPERR05G18160"/>
</dbReference>
<dbReference type="Proteomes" id="UP000032180">
    <property type="component" value="Chromosome 5"/>
</dbReference>
<dbReference type="Gene3D" id="2.40.50.140">
    <property type="entry name" value="Nucleic acid-binding proteins"/>
    <property type="match status" value="1"/>
</dbReference>
<dbReference type="HOGENOM" id="CLU_519157_0_0_1"/>
<keyword evidence="5" id="KW-0804">Transcription</keyword>
<dbReference type="FunFam" id="2.40.50.140:FF:000160">
    <property type="entry name" value="single-stranded DNA-binding protein, mitochondrial"/>
    <property type="match status" value="1"/>
</dbReference>
<evidence type="ECO:0000259" key="9">
    <source>
        <dbReference type="Pfam" id="PF02270"/>
    </source>
</evidence>
<name>A0A0D9WIG3_9ORYZ</name>
<evidence type="ECO:0000256" key="8">
    <source>
        <dbReference type="SAM" id="MobiDB-lite"/>
    </source>
</evidence>
<dbReference type="InterPro" id="IPR000424">
    <property type="entry name" value="Primosome_PriB/ssb"/>
</dbReference>
<comment type="subcellular location">
    <subcellularLocation>
        <location evidence="1">Nucleus</location>
    </subcellularLocation>
</comment>
<dbReference type="InterPro" id="IPR003196">
    <property type="entry name" value="TFIIF_beta"/>
</dbReference>
<keyword evidence="3" id="KW-0805">Transcription regulation</keyword>
<keyword evidence="11" id="KW-1185">Reference proteome</keyword>
<dbReference type="Gramene" id="LPERR05G18160.1">
    <property type="protein sequence ID" value="LPERR05G18160.1"/>
    <property type="gene ID" value="LPERR05G18160"/>
</dbReference>
<dbReference type="PANTHER" id="PTHR10445">
    <property type="entry name" value="GENERAL TRANSCRIPTION FACTOR IIF SUBUNIT 2"/>
    <property type="match status" value="1"/>
</dbReference>
<evidence type="ECO:0000256" key="5">
    <source>
        <dbReference type="ARBA" id="ARBA00023163"/>
    </source>
</evidence>
<dbReference type="SUPFAM" id="SSF50916">
    <property type="entry name" value="Rap30/74 interaction domains"/>
    <property type="match status" value="1"/>
</dbReference>
<comment type="similarity">
    <text evidence="2">Belongs to the TFIIF beta subunit family.</text>
</comment>
<dbReference type="Gene3D" id="1.10.10.10">
    <property type="entry name" value="Winged helix-like DNA-binding domain superfamily/Winged helix DNA-binding domain"/>
    <property type="match status" value="1"/>
</dbReference>
<dbReference type="CDD" id="cd07980">
    <property type="entry name" value="TFIIF_beta"/>
    <property type="match status" value="1"/>
</dbReference>
<dbReference type="STRING" id="77586.A0A0D9WIG3"/>
<dbReference type="GO" id="GO:0003697">
    <property type="term" value="F:single-stranded DNA binding"/>
    <property type="evidence" value="ECO:0007669"/>
    <property type="project" value="InterPro"/>
</dbReference>
<keyword evidence="6" id="KW-0539">Nucleus</keyword>
<sequence length="525" mass="57993">MTTPKPTATLRASERGAAGGMAEEAKYLETARAERSMWLMKCPPVVSRAWDGAVSSAATAAGAGANPNPVVAKVVLSLDPLSYIFKMKMAQTNTGNTPKSYSLNMSKDFVPMCVFSESNQGKLSCEGKIEHKFDMEPHSDNLVNYGKLCRERTQSSMIKTRKLQVLGDGVNRMNLIPLPGMVDLIPSGSKEKKKKKQTPTKPSDAKRIRRDRSELVNIIFRLFERQPNWALKALVHETDQPEGKQKSEGPAHPKFPLQLDPFISLPAVSPQARAPPPPDSSPIRPNAAAGLLLDSTSSRPRLLSRDSGEVHARRPLVAALKIYHEFCQHWTTEGLENDFCRKSQAWSSTVCFSDLDEKSELGDDDYTDSRRELEPQSVDPKKGWGFRGVHRAIICGKVGQVPVQKILRNGRTVTVFTVGTGGMFDQRIVGDANLPKPAQWHRIAIHNDQLGAFAVQKLVKNSAVYVEGDIETRIYNDNINDQVKNIPEICLRRDGKIRLIKSGESAASISLDELSSEEKGKCVQA</sequence>
<feature type="region of interest" description="Disordered" evidence="8">
    <location>
        <begin position="181"/>
        <end position="209"/>
    </location>
</feature>
<dbReference type="PANTHER" id="PTHR10445:SF0">
    <property type="entry name" value="GENERAL TRANSCRIPTION FACTOR IIF SUBUNIT 2"/>
    <property type="match status" value="1"/>
</dbReference>
<dbReference type="Pfam" id="PF00436">
    <property type="entry name" value="SSB"/>
    <property type="match status" value="1"/>
</dbReference>
<dbReference type="InterPro" id="IPR012340">
    <property type="entry name" value="NA-bd_OB-fold"/>
</dbReference>
<evidence type="ECO:0000313" key="10">
    <source>
        <dbReference type="EnsemblPlants" id="LPERR05G18160.1"/>
    </source>
</evidence>
<dbReference type="InterPro" id="IPR040450">
    <property type="entry name" value="TFIIF_beta_HTH"/>
</dbReference>
<evidence type="ECO:0000256" key="6">
    <source>
        <dbReference type="ARBA" id="ARBA00023242"/>
    </source>
</evidence>
<dbReference type="PROSITE" id="PS50935">
    <property type="entry name" value="SSB"/>
    <property type="match status" value="1"/>
</dbReference>
<reference evidence="10 11" key="1">
    <citation type="submission" date="2012-08" db="EMBL/GenBank/DDBJ databases">
        <title>Oryza genome evolution.</title>
        <authorList>
            <person name="Wing R.A."/>
        </authorList>
    </citation>
    <scope>NUCLEOTIDE SEQUENCE</scope>
</reference>
<dbReference type="AlphaFoldDB" id="A0A0D9WIG3"/>
<protein>
    <recommendedName>
        <fullName evidence="9">TFIIF beta subunit HTH domain-containing protein</fullName>
    </recommendedName>
</protein>
<reference evidence="11" key="2">
    <citation type="submission" date="2013-12" db="EMBL/GenBank/DDBJ databases">
        <authorList>
            <person name="Yu Y."/>
            <person name="Lee S."/>
            <person name="de Baynast K."/>
            <person name="Wissotski M."/>
            <person name="Liu L."/>
            <person name="Talag J."/>
            <person name="Goicoechea J."/>
            <person name="Angelova A."/>
            <person name="Jetty R."/>
            <person name="Kudrna D."/>
            <person name="Golser W."/>
            <person name="Rivera L."/>
            <person name="Zhang J."/>
            <person name="Wing R."/>
        </authorList>
    </citation>
    <scope>NUCLEOTIDE SEQUENCE</scope>
</reference>
<dbReference type="SUPFAM" id="SSF46785">
    <property type="entry name" value="Winged helix' DNA-binding domain"/>
    <property type="match status" value="1"/>
</dbReference>
<accession>A0A0D9WIG3</accession>
<keyword evidence="4 7" id="KW-0238">DNA-binding</keyword>
<evidence type="ECO:0000256" key="3">
    <source>
        <dbReference type="ARBA" id="ARBA00023015"/>
    </source>
</evidence>
<proteinExistence type="inferred from homology"/>
<dbReference type="SUPFAM" id="SSF50249">
    <property type="entry name" value="Nucleic acid-binding proteins"/>
    <property type="match status" value="1"/>
</dbReference>
<dbReference type="InterPro" id="IPR036390">
    <property type="entry name" value="WH_DNA-bd_sf"/>
</dbReference>
<evidence type="ECO:0000256" key="4">
    <source>
        <dbReference type="ARBA" id="ARBA00023125"/>
    </source>
</evidence>
<reference evidence="10" key="3">
    <citation type="submission" date="2015-04" db="UniProtKB">
        <authorList>
            <consortium name="EnsemblPlants"/>
        </authorList>
    </citation>
    <scope>IDENTIFICATION</scope>
</reference>
<evidence type="ECO:0000256" key="7">
    <source>
        <dbReference type="PROSITE-ProRule" id="PRU00252"/>
    </source>
</evidence>
<dbReference type="Pfam" id="PF02270">
    <property type="entry name" value="TFIIF_beta"/>
    <property type="match status" value="1"/>
</dbReference>
<dbReference type="eggNOG" id="KOG2905">
    <property type="taxonomic scope" value="Eukaryota"/>
</dbReference>
<evidence type="ECO:0000256" key="2">
    <source>
        <dbReference type="ARBA" id="ARBA00009543"/>
    </source>
</evidence>